<name>A0A1E5L417_9FIRM</name>
<evidence type="ECO:0000256" key="2">
    <source>
        <dbReference type="PROSITE-ProRule" id="PRU00284"/>
    </source>
</evidence>
<keyword evidence="5" id="KW-1185">Reference proteome</keyword>
<dbReference type="RefSeq" id="WP_069702633.1">
    <property type="nucleotide sequence ID" value="NZ_MJAT01000035.1"/>
</dbReference>
<dbReference type="GO" id="GO:0016020">
    <property type="term" value="C:membrane"/>
    <property type="evidence" value="ECO:0007669"/>
    <property type="project" value="InterPro"/>
</dbReference>
<evidence type="ECO:0000259" key="3">
    <source>
        <dbReference type="PROSITE" id="PS50111"/>
    </source>
</evidence>
<organism evidence="4 5">
    <name type="scientific">Desulfuribacillus stibiiarsenatis</name>
    <dbReference type="NCBI Taxonomy" id="1390249"/>
    <lineage>
        <taxon>Bacteria</taxon>
        <taxon>Bacillati</taxon>
        <taxon>Bacillota</taxon>
        <taxon>Desulfuribacillia</taxon>
        <taxon>Desulfuribacillales</taxon>
        <taxon>Desulfuribacillaceae</taxon>
        <taxon>Desulfuribacillus</taxon>
    </lineage>
</organism>
<evidence type="ECO:0000313" key="4">
    <source>
        <dbReference type="EMBL" id="OEH84898.1"/>
    </source>
</evidence>
<comment type="caution">
    <text evidence="4">The sequence shown here is derived from an EMBL/GenBank/DDBJ whole genome shotgun (WGS) entry which is preliminary data.</text>
</comment>
<dbReference type="GO" id="GO:0007165">
    <property type="term" value="P:signal transduction"/>
    <property type="evidence" value="ECO:0007669"/>
    <property type="project" value="UniProtKB-KW"/>
</dbReference>
<dbReference type="OrthoDB" id="9792148at2"/>
<dbReference type="InterPro" id="IPR004089">
    <property type="entry name" value="MCPsignal_dom"/>
</dbReference>
<dbReference type="SUPFAM" id="SSF58104">
    <property type="entry name" value="Methyl-accepting chemotaxis protein (MCP) signaling domain"/>
    <property type="match status" value="1"/>
</dbReference>
<dbReference type="SMART" id="SM00283">
    <property type="entry name" value="MA"/>
    <property type="match status" value="1"/>
</dbReference>
<evidence type="ECO:0000256" key="1">
    <source>
        <dbReference type="ARBA" id="ARBA00023224"/>
    </source>
</evidence>
<dbReference type="Proteomes" id="UP000095255">
    <property type="component" value="Unassembled WGS sequence"/>
</dbReference>
<accession>A0A1E5L417</accession>
<evidence type="ECO:0000313" key="5">
    <source>
        <dbReference type="Proteomes" id="UP000095255"/>
    </source>
</evidence>
<dbReference type="InterPro" id="IPR008599">
    <property type="entry name" value="Diacid_rec"/>
</dbReference>
<dbReference type="PANTHER" id="PTHR32089">
    <property type="entry name" value="METHYL-ACCEPTING CHEMOTAXIS PROTEIN MCPB"/>
    <property type="match status" value="1"/>
</dbReference>
<dbReference type="PROSITE" id="PS50111">
    <property type="entry name" value="CHEMOTAXIS_TRANSDUC_2"/>
    <property type="match status" value="1"/>
</dbReference>
<dbReference type="STRING" id="1390249.BHU72_06810"/>
<dbReference type="AlphaFoldDB" id="A0A1E5L417"/>
<gene>
    <name evidence="4" type="ORF">BHU72_06810</name>
</gene>
<dbReference type="Pfam" id="PF00015">
    <property type="entry name" value="MCPsignal"/>
    <property type="match status" value="1"/>
</dbReference>
<dbReference type="EMBL" id="MJAT01000035">
    <property type="protein sequence ID" value="OEH84898.1"/>
    <property type="molecule type" value="Genomic_DNA"/>
</dbReference>
<sequence>MKISAQIAQEIVDFIYNRTGFHSIVCNDQAEIIGDSAKTRFGIQHAGAKKLLTSNTTIIKITAEDAIASNGSIKEGVNLPIEFNGAKIGTFGIAGDLNFTVPVASIAAELISTRLRDEQTKITLIDYVGRLNDSAQETVAAIEQITASSQELASTSETVAASSTRASQYVQNTNNILDLLAKIAQQTKMLGLNAAIEASRAGEFGRGFLVVAKEVSKLAEESRKSSDDIANILETLKSVIETVSVDIQQTSVIAGEQSKALQDIARLADEVQEVVRSLTRIAEQL</sequence>
<dbReference type="PANTHER" id="PTHR32089:SF112">
    <property type="entry name" value="LYSOZYME-LIKE PROTEIN-RELATED"/>
    <property type="match status" value="1"/>
</dbReference>
<proteinExistence type="predicted"/>
<reference evidence="4 5" key="1">
    <citation type="submission" date="2016-09" db="EMBL/GenBank/DDBJ databases">
        <title>Desulfuribacillus arsenicus sp. nov., an obligately anaerobic, dissimilatory arsenic- and antimonate-reducing bacterium isolated from anoxic sediments.</title>
        <authorList>
            <person name="Abin C.A."/>
            <person name="Hollibaugh J.T."/>
        </authorList>
    </citation>
    <scope>NUCLEOTIDE SEQUENCE [LARGE SCALE GENOMIC DNA]</scope>
    <source>
        <strain evidence="4 5">MLFW-2</strain>
    </source>
</reference>
<keyword evidence="1 2" id="KW-0807">Transducer</keyword>
<feature type="domain" description="Methyl-accepting transducer" evidence="3">
    <location>
        <begin position="128"/>
        <end position="285"/>
    </location>
</feature>
<dbReference type="Pfam" id="PF05651">
    <property type="entry name" value="Diacid_rec"/>
    <property type="match status" value="1"/>
</dbReference>
<protein>
    <recommendedName>
        <fullName evidence="3">Methyl-accepting transducer domain-containing protein</fullName>
    </recommendedName>
</protein>
<dbReference type="Gene3D" id="1.10.287.950">
    <property type="entry name" value="Methyl-accepting chemotaxis protein"/>
    <property type="match status" value="1"/>
</dbReference>